<evidence type="ECO:0000313" key="6">
    <source>
        <dbReference type="Proteomes" id="UP001634394"/>
    </source>
</evidence>
<feature type="region of interest" description="Disordered" evidence="2">
    <location>
        <begin position="575"/>
        <end position="742"/>
    </location>
</feature>
<dbReference type="SMART" id="SM00220">
    <property type="entry name" value="S_TKc"/>
    <property type="match status" value="1"/>
</dbReference>
<dbReference type="EMBL" id="JBJQND010000008">
    <property type="protein sequence ID" value="KAL3869929.1"/>
    <property type="molecule type" value="Genomic_DNA"/>
</dbReference>
<keyword evidence="6" id="KW-1185">Reference proteome</keyword>
<feature type="region of interest" description="Disordered" evidence="2">
    <location>
        <begin position="753"/>
        <end position="772"/>
    </location>
</feature>
<dbReference type="SUPFAM" id="SSF48371">
    <property type="entry name" value="ARM repeat"/>
    <property type="match status" value="1"/>
</dbReference>
<organism evidence="5 6">
    <name type="scientific">Sinanodonta woodiana</name>
    <name type="common">Chinese pond mussel</name>
    <name type="synonym">Anodonta woodiana</name>
    <dbReference type="NCBI Taxonomy" id="1069815"/>
    <lineage>
        <taxon>Eukaryota</taxon>
        <taxon>Metazoa</taxon>
        <taxon>Spiralia</taxon>
        <taxon>Lophotrochozoa</taxon>
        <taxon>Mollusca</taxon>
        <taxon>Bivalvia</taxon>
        <taxon>Autobranchia</taxon>
        <taxon>Heteroconchia</taxon>
        <taxon>Palaeoheterodonta</taxon>
        <taxon>Unionida</taxon>
        <taxon>Unionoidea</taxon>
        <taxon>Unionidae</taxon>
        <taxon>Unioninae</taxon>
        <taxon>Sinanodonta</taxon>
    </lineage>
</organism>
<dbReference type="Gene3D" id="1.25.10.10">
    <property type="entry name" value="Leucine-rich Repeat Variant"/>
    <property type="match status" value="1"/>
</dbReference>
<comment type="caution">
    <text evidence="5">The sequence shown here is derived from an EMBL/GenBank/DDBJ whole genome shotgun (WGS) entry which is preliminary data.</text>
</comment>
<feature type="compositionally biased region" description="Polar residues" evidence="2">
    <location>
        <begin position="629"/>
        <end position="647"/>
    </location>
</feature>
<evidence type="ECO:0000259" key="4">
    <source>
        <dbReference type="PROSITE" id="PS50011"/>
    </source>
</evidence>
<feature type="domain" description="Protein kinase" evidence="4">
    <location>
        <begin position="1"/>
        <end position="301"/>
    </location>
</feature>
<comment type="similarity">
    <text evidence="1">Belongs to the protein kinase superfamily.</text>
</comment>
<evidence type="ECO:0000256" key="3">
    <source>
        <dbReference type="SAM" id="Phobius"/>
    </source>
</evidence>
<feature type="compositionally biased region" description="Basic and acidic residues" evidence="2">
    <location>
        <begin position="575"/>
        <end position="586"/>
    </location>
</feature>
<dbReference type="InterPro" id="IPR051177">
    <property type="entry name" value="CIK-Related_Protein"/>
</dbReference>
<protein>
    <recommendedName>
        <fullName evidence="4">Protein kinase domain-containing protein</fullName>
    </recommendedName>
</protein>
<keyword evidence="3" id="KW-0472">Membrane</keyword>
<sequence length="874" mass="98263">MTKGLVNYTRPNMYYMSYQACAFRNYVCNFLVGWLFVPLVLHYFAHLSSLLLHKCLPFILAFCAFWINHTRLLRSYYYYIHIRIFLHNSIAFATEPIFASLANLLGYYERMPVQVPQDIKENEFLEFEIRYGILQITEALSYLHNTEQLVHRNVCPESILLTKRRCWKLAGLGFAEKMQTGKETFPAQPWSTKAPKLTQPNLNFIAPEIQLDKKGGPSSDMCSLGFTICTLYNNGTPLINAGHNTQLYVKQLEHLTQMFGDIAHKMPLALVEPVEKMINRDTRYRPTAQLFSLLKYFHDPLVSVLQFLDTMDPTDPAQRAEMSADLVQTIPTMPRKILYNTVLPSLFEFCRSPDTILAALPPLITLIDFSPRDEFIETVLPEFRQILSSPKPLQATVYLLDKLDIILSKSPTDDIKNIVLPLVFNTLDSNSIQAQEAALSAIRIIRDYLDKSFLQTMVLPKAKTLYYKSDNIKMRSNALVCIDHLLDSLDKMMILDEVVPFITEISCQDSKIIMAVVGIYKHLLSDKKFGLTHNLIATKVMPPLIAHTVNPGLSMEQFSALMEVLREMLEQIDRQRRNKMKQEEVSVRVPPRGLINMQADGPTKDDRLSSRNLLSVDDAAHGIQKSRTESSFTSMRSGEQRSSSCSPKPSRGPPREASIISNGISRSQNTTPKVQPKNLLHNASAGSLDETPSIPHSDLPRRHSLIPPAVGGAPAISLTSDESPSSERPRRPSAQSLGPFSFSVSLFGDSTRRGSLYTDSRRSSDRLRRPSTHSVGILPIAMFGESSEKPRKPSTHSLGVLPFEFFSSGDDDTPPRRPSAVSLGPFWTNHDSERRGSRSSVLSGLGLGDSHAPTQRRASFQTLGESVMHLFSGK</sequence>
<dbReference type="InterPro" id="IPR011989">
    <property type="entry name" value="ARM-like"/>
</dbReference>
<feature type="compositionally biased region" description="Polar residues" evidence="2">
    <location>
        <begin position="659"/>
        <end position="673"/>
    </location>
</feature>
<dbReference type="AlphaFoldDB" id="A0ABD3W7R5"/>
<keyword evidence="3" id="KW-1133">Transmembrane helix</keyword>
<dbReference type="InterPro" id="IPR016024">
    <property type="entry name" value="ARM-type_fold"/>
</dbReference>
<dbReference type="InterPro" id="IPR011009">
    <property type="entry name" value="Kinase-like_dom_sf"/>
</dbReference>
<name>A0ABD3W7R5_SINWO</name>
<evidence type="ECO:0000256" key="2">
    <source>
        <dbReference type="SAM" id="MobiDB-lite"/>
    </source>
</evidence>
<feature type="transmembrane region" description="Helical" evidence="3">
    <location>
        <begin position="89"/>
        <end position="108"/>
    </location>
</feature>
<feature type="compositionally biased region" description="Basic and acidic residues" evidence="2">
    <location>
        <begin position="759"/>
        <end position="768"/>
    </location>
</feature>
<feature type="transmembrane region" description="Helical" evidence="3">
    <location>
        <begin position="21"/>
        <end position="45"/>
    </location>
</feature>
<feature type="transmembrane region" description="Helical" evidence="3">
    <location>
        <begin position="51"/>
        <end position="68"/>
    </location>
</feature>
<accession>A0ABD3W7R5</accession>
<dbReference type="SUPFAM" id="SSF56112">
    <property type="entry name" value="Protein kinase-like (PK-like)"/>
    <property type="match status" value="1"/>
</dbReference>
<dbReference type="Proteomes" id="UP001634394">
    <property type="component" value="Unassembled WGS sequence"/>
</dbReference>
<dbReference type="PANTHER" id="PTHR12984">
    <property type="entry name" value="SCY1-RELATED S/T PROTEIN KINASE-LIKE"/>
    <property type="match status" value="1"/>
</dbReference>
<proteinExistence type="inferred from homology"/>
<evidence type="ECO:0000313" key="5">
    <source>
        <dbReference type="EMBL" id="KAL3869929.1"/>
    </source>
</evidence>
<reference evidence="5 6" key="1">
    <citation type="submission" date="2024-11" db="EMBL/GenBank/DDBJ databases">
        <title>Chromosome-level genome assembly of the freshwater bivalve Anodonta woodiana.</title>
        <authorList>
            <person name="Chen X."/>
        </authorList>
    </citation>
    <scope>NUCLEOTIDE SEQUENCE [LARGE SCALE GENOMIC DNA]</scope>
    <source>
        <strain evidence="5">MN2024</strain>
        <tissue evidence="5">Gills</tissue>
    </source>
</reference>
<dbReference type="Pfam" id="PF00069">
    <property type="entry name" value="Pkinase"/>
    <property type="match status" value="1"/>
</dbReference>
<evidence type="ECO:0000256" key="1">
    <source>
        <dbReference type="ARBA" id="ARBA00038349"/>
    </source>
</evidence>
<gene>
    <name evidence="5" type="ORF">ACJMK2_042550</name>
</gene>
<dbReference type="InterPro" id="IPR000719">
    <property type="entry name" value="Prot_kinase_dom"/>
</dbReference>
<feature type="region of interest" description="Disordered" evidence="2">
    <location>
        <begin position="807"/>
        <end position="853"/>
    </location>
</feature>
<dbReference type="PROSITE" id="PS50011">
    <property type="entry name" value="PROTEIN_KINASE_DOM"/>
    <property type="match status" value="1"/>
</dbReference>
<keyword evidence="3" id="KW-0812">Transmembrane</keyword>
<dbReference type="Gene3D" id="1.10.510.10">
    <property type="entry name" value="Transferase(Phosphotransferase) domain 1"/>
    <property type="match status" value="1"/>
</dbReference>
<dbReference type="PANTHER" id="PTHR12984:SF16">
    <property type="entry name" value="BLACK MATCH, ISOFORM H"/>
    <property type="match status" value="1"/>
</dbReference>